<sequence>MSPSESFNSYAAAETDDDWLKLFAFAWNQLI</sequence>
<reference evidence="1 2" key="2">
    <citation type="journal article" date="2013" name="PLoS ONE">
        <title>INDIGO - INtegrated Data Warehouse of MIcrobial GenOmes with Examples from the Red Sea Extremophiles.</title>
        <authorList>
            <person name="Alam I."/>
            <person name="Antunes A."/>
            <person name="Kamau A.A."/>
            <person name="Ba Alawi W."/>
            <person name="Kalkatawi M."/>
            <person name="Stingl U."/>
            <person name="Bajic V.B."/>
        </authorList>
    </citation>
    <scope>NUCLEOTIDE SEQUENCE [LARGE SCALE GENOMIC DNA]</scope>
    <source>
        <strain evidence="1 2">SARL4B</strain>
    </source>
</reference>
<comment type="caution">
    <text evidence="1">The sequence shown here is derived from an EMBL/GenBank/DDBJ whole genome shotgun (WGS) entry which is preliminary data.</text>
</comment>
<accession>U2DHC8</accession>
<gene>
    <name evidence="1" type="ORF">HLRTI_002628</name>
</gene>
<dbReference type="Proteomes" id="UP000003861">
    <property type="component" value="Unassembled WGS sequence"/>
</dbReference>
<evidence type="ECO:0000313" key="2">
    <source>
        <dbReference type="Proteomes" id="UP000003861"/>
    </source>
</evidence>
<evidence type="ECO:0000313" key="1">
    <source>
        <dbReference type="EMBL" id="ERJ05397.1"/>
    </source>
</evidence>
<proteinExistence type="predicted"/>
<reference evidence="1 2" key="1">
    <citation type="journal article" date="2011" name="J. Bacteriol.">
        <title>Genome sequence of Halorhabdus tiamatea, the first archaeon isolated from a deep-sea anoxic brine lake.</title>
        <authorList>
            <person name="Antunes A."/>
            <person name="Alam I."/>
            <person name="Bajic V.B."/>
            <person name="Stingl U."/>
        </authorList>
    </citation>
    <scope>NUCLEOTIDE SEQUENCE [LARGE SCALE GENOMIC DNA]</scope>
    <source>
        <strain evidence="1 2">SARL4B</strain>
    </source>
</reference>
<name>U2DHC8_9EURY</name>
<dbReference type="AlphaFoldDB" id="U2DHC8"/>
<protein>
    <submittedName>
        <fullName evidence="1">Uncharacterized protein</fullName>
    </submittedName>
</protein>
<dbReference type="EMBL" id="AFNT02000034">
    <property type="protein sequence ID" value="ERJ05397.1"/>
    <property type="molecule type" value="Genomic_DNA"/>
</dbReference>
<organism evidence="1 2">
    <name type="scientific">Halorhabdus tiamatea SARL4B</name>
    <dbReference type="NCBI Taxonomy" id="1033806"/>
    <lineage>
        <taxon>Archaea</taxon>
        <taxon>Methanobacteriati</taxon>
        <taxon>Methanobacteriota</taxon>
        <taxon>Stenosarchaea group</taxon>
        <taxon>Halobacteria</taxon>
        <taxon>Halobacteriales</taxon>
        <taxon>Haloarculaceae</taxon>
        <taxon>Halorhabdus</taxon>
    </lineage>
</organism>